<evidence type="ECO:0000313" key="3">
    <source>
        <dbReference type="Proteomes" id="UP000641206"/>
    </source>
</evidence>
<protein>
    <recommendedName>
        <fullName evidence="4">Type II secretion system protein</fullName>
    </recommendedName>
</protein>
<evidence type="ECO:0000313" key="2">
    <source>
        <dbReference type="EMBL" id="GGP12753.1"/>
    </source>
</evidence>
<name>A0ABQ2NX60_9BACI</name>
<keyword evidence="3" id="KW-1185">Reference proteome</keyword>
<keyword evidence="1" id="KW-0472">Membrane</keyword>
<organism evidence="2 3">
    <name type="scientific">Oceanobacillus neutriphilus</name>
    <dbReference type="NCBI Taxonomy" id="531815"/>
    <lineage>
        <taxon>Bacteria</taxon>
        <taxon>Bacillati</taxon>
        <taxon>Bacillota</taxon>
        <taxon>Bacilli</taxon>
        <taxon>Bacillales</taxon>
        <taxon>Bacillaceae</taxon>
        <taxon>Oceanobacillus</taxon>
    </lineage>
</organism>
<feature type="transmembrane region" description="Helical" evidence="1">
    <location>
        <begin position="14"/>
        <end position="35"/>
    </location>
</feature>
<dbReference type="EMBL" id="BMLW01000008">
    <property type="protein sequence ID" value="GGP12753.1"/>
    <property type="molecule type" value="Genomic_DNA"/>
</dbReference>
<keyword evidence="1" id="KW-1133">Transmembrane helix</keyword>
<evidence type="ECO:0008006" key="4">
    <source>
        <dbReference type="Google" id="ProtNLM"/>
    </source>
</evidence>
<evidence type="ECO:0000256" key="1">
    <source>
        <dbReference type="SAM" id="Phobius"/>
    </source>
</evidence>
<keyword evidence="1" id="KW-0812">Transmembrane</keyword>
<gene>
    <name evidence="2" type="ORF">GCM10011346_29970</name>
</gene>
<reference evidence="3" key="1">
    <citation type="journal article" date="2019" name="Int. J. Syst. Evol. Microbiol.">
        <title>The Global Catalogue of Microorganisms (GCM) 10K type strain sequencing project: providing services to taxonomists for standard genome sequencing and annotation.</title>
        <authorList>
            <consortium name="The Broad Institute Genomics Platform"/>
            <consortium name="The Broad Institute Genome Sequencing Center for Infectious Disease"/>
            <person name="Wu L."/>
            <person name="Ma J."/>
        </authorList>
    </citation>
    <scope>NUCLEOTIDE SEQUENCE [LARGE SCALE GENOMIC DNA]</scope>
    <source>
        <strain evidence="3">CGMCC 1.7693</strain>
    </source>
</reference>
<dbReference type="RefSeq" id="WP_188735142.1">
    <property type="nucleotide sequence ID" value="NZ_BMLW01000008.1"/>
</dbReference>
<accession>A0ABQ2NX60</accession>
<comment type="caution">
    <text evidence="2">The sequence shown here is derived from an EMBL/GenBank/DDBJ whole genome shotgun (WGS) entry which is preliminary data.</text>
</comment>
<proteinExistence type="predicted"/>
<sequence>MLKKDKGFTLFETLIASLLLFSMLTILLPLLTLLAKEQYSNMERLKITSKLHDELQEALVGTVSYPSEYTITPYRTSAEFSFALDGEYLKGCAEWTNAKQQTEKKCLYAIME</sequence>
<dbReference type="Proteomes" id="UP000641206">
    <property type="component" value="Unassembled WGS sequence"/>
</dbReference>